<name>A0A1F5A7E3_9BACT</name>
<dbReference type="SUPFAM" id="SSF55347">
    <property type="entry name" value="Glyceraldehyde-3-phosphate dehydrogenase-like, C-terminal domain"/>
    <property type="match status" value="1"/>
</dbReference>
<gene>
    <name evidence="4" type="ORF">A2V47_05255</name>
</gene>
<comment type="caution">
    <text evidence="4">The sequence shown here is derived from an EMBL/GenBank/DDBJ whole genome shotgun (WGS) entry which is preliminary data.</text>
</comment>
<dbReference type="Pfam" id="PF03435">
    <property type="entry name" value="Sacchrp_dh_NADP"/>
    <property type="match status" value="1"/>
</dbReference>
<dbReference type="Gene3D" id="3.30.360.10">
    <property type="entry name" value="Dihydrodipicolinate Reductase, domain 2"/>
    <property type="match status" value="1"/>
</dbReference>
<protein>
    <submittedName>
        <fullName evidence="4">Saccharopine dehydrogenase</fullName>
    </submittedName>
</protein>
<keyword evidence="1" id="KW-0560">Oxidoreductase</keyword>
<dbReference type="GO" id="GO:0016491">
    <property type="term" value="F:oxidoreductase activity"/>
    <property type="evidence" value="ECO:0007669"/>
    <property type="project" value="UniProtKB-KW"/>
</dbReference>
<sequence length="414" mass="46619">MKVLVFGGSGKIGSAVAWDLAKNSKVGEVGIIGIADSRENTLEKTKKWINSDKIVLHTIDVNNRQETMKLMEKYDVGAIALPNRKCSYKVVDMAIDTGLNTVDILEEYHRKPDKYEVEGLEIPSGMTLNEYGESLHQKAVKNGVTFIDGMGFAPGLTNITLGEGIRKMDQADSAIARCGGIPAKEFAYKHPLKYMITWTFEHVLREYMVKVDVVKDGKIVEANAMDDLEEFRFNQLGKDEKLACAITPGMPSFIYTRPQLKECTEKTIRWSGHWEGVKMLKESGMLESTPVNFKNMKISPREFLSFVITPKLQPLKGETDVCVMWNTVTGIKDGQKMRIDYYMWEEADTEYGISAMGRVTAFPEAIAAVMLGKGEIIKKGIVAPEDAIEGKIYEKYFEELKRRKINILEVPKKM</sequence>
<dbReference type="InterPro" id="IPR005097">
    <property type="entry name" value="Sacchrp_dh_NADP-bd"/>
</dbReference>
<evidence type="ECO:0000259" key="3">
    <source>
        <dbReference type="Pfam" id="PF16653"/>
    </source>
</evidence>
<dbReference type="Pfam" id="PF16653">
    <property type="entry name" value="Sacchrp_dh_C"/>
    <property type="match status" value="1"/>
</dbReference>
<dbReference type="InterPro" id="IPR051168">
    <property type="entry name" value="AASS"/>
</dbReference>
<dbReference type="EMBL" id="MEYH01000083">
    <property type="protein sequence ID" value="OGD14493.1"/>
    <property type="molecule type" value="Genomic_DNA"/>
</dbReference>
<accession>A0A1F5A7E3</accession>
<evidence type="ECO:0000313" key="4">
    <source>
        <dbReference type="EMBL" id="OGD14493.1"/>
    </source>
</evidence>
<feature type="domain" description="Saccharopine dehydrogenase-like C-terminal" evidence="3">
    <location>
        <begin position="151"/>
        <end position="404"/>
    </location>
</feature>
<dbReference type="STRING" id="1797291.A2V47_05255"/>
<dbReference type="PANTHER" id="PTHR11133:SF22">
    <property type="entry name" value="ALPHA-AMINOADIPIC SEMIALDEHYDE SYNTHASE, MITOCHONDRIAL"/>
    <property type="match status" value="1"/>
</dbReference>
<dbReference type="InterPro" id="IPR036291">
    <property type="entry name" value="NAD(P)-bd_dom_sf"/>
</dbReference>
<organism evidence="4 5">
    <name type="scientific">Candidatus Sediminicultor quintus</name>
    <dbReference type="NCBI Taxonomy" id="1797291"/>
    <lineage>
        <taxon>Bacteria</taxon>
        <taxon>Pseudomonadati</taxon>
        <taxon>Atribacterota</taxon>
        <taxon>Candidatus Phoenicimicrobiia</taxon>
        <taxon>Candidatus Pheonicimicrobiales</taxon>
        <taxon>Candidatus Phoenicimicrobiaceae</taxon>
        <taxon>Candidatus Sediminicultor</taxon>
    </lineage>
</organism>
<proteinExistence type="predicted"/>
<dbReference type="Proteomes" id="UP000177701">
    <property type="component" value="Unassembled WGS sequence"/>
</dbReference>
<evidence type="ECO:0000313" key="5">
    <source>
        <dbReference type="Proteomes" id="UP000177701"/>
    </source>
</evidence>
<dbReference type="PANTHER" id="PTHR11133">
    <property type="entry name" value="SACCHAROPINE DEHYDROGENASE"/>
    <property type="match status" value="1"/>
</dbReference>
<reference evidence="4 5" key="1">
    <citation type="journal article" date="2016" name="Nat. Commun.">
        <title>Thousands of microbial genomes shed light on interconnected biogeochemical processes in an aquifer system.</title>
        <authorList>
            <person name="Anantharaman K."/>
            <person name="Brown C.T."/>
            <person name="Hug L.A."/>
            <person name="Sharon I."/>
            <person name="Castelle C.J."/>
            <person name="Probst A.J."/>
            <person name="Thomas B.C."/>
            <person name="Singh A."/>
            <person name="Wilkins M.J."/>
            <person name="Karaoz U."/>
            <person name="Brodie E.L."/>
            <person name="Williams K.H."/>
            <person name="Hubbard S.S."/>
            <person name="Banfield J.F."/>
        </authorList>
    </citation>
    <scope>NUCLEOTIDE SEQUENCE [LARGE SCALE GENOMIC DNA]</scope>
</reference>
<dbReference type="Gene3D" id="3.40.50.720">
    <property type="entry name" value="NAD(P)-binding Rossmann-like Domain"/>
    <property type="match status" value="1"/>
</dbReference>
<dbReference type="AlphaFoldDB" id="A0A1F5A7E3"/>
<dbReference type="InterPro" id="IPR032095">
    <property type="entry name" value="Sacchrp_dh-like_C"/>
</dbReference>
<feature type="domain" description="Saccharopine dehydrogenase NADP binding" evidence="2">
    <location>
        <begin position="3"/>
        <end position="147"/>
    </location>
</feature>
<evidence type="ECO:0000259" key="2">
    <source>
        <dbReference type="Pfam" id="PF03435"/>
    </source>
</evidence>
<evidence type="ECO:0000256" key="1">
    <source>
        <dbReference type="ARBA" id="ARBA00023002"/>
    </source>
</evidence>
<dbReference type="SUPFAM" id="SSF51735">
    <property type="entry name" value="NAD(P)-binding Rossmann-fold domains"/>
    <property type="match status" value="1"/>
</dbReference>